<accession>A0A922AHH6</accession>
<dbReference type="PANTHER" id="PTHR12725">
    <property type="entry name" value="HALOACID DEHALOGENASE-LIKE HYDROLASE"/>
    <property type="match status" value="1"/>
</dbReference>
<gene>
    <name evidence="1" type="ORF">I3842_13G090700</name>
</gene>
<organism evidence="1 2">
    <name type="scientific">Carya illinoinensis</name>
    <name type="common">Pecan</name>
    <dbReference type="NCBI Taxonomy" id="32201"/>
    <lineage>
        <taxon>Eukaryota</taxon>
        <taxon>Viridiplantae</taxon>
        <taxon>Streptophyta</taxon>
        <taxon>Embryophyta</taxon>
        <taxon>Tracheophyta</taxon>
        <taxon>Spermatophyta</taxon>
        <taxon>Magnoliopsida</taxon>
        <taxon>eudicotyledons</taxon>
        <taxon>Gunneridae</taxon>
        <taxon>Pentapetalae</taxon>
        <taxon>rosids</taxon>
        <taxon>fabids</taxon>
        <taxon>Fagales</taxon>
        <taxon>Juglandaceae</taxon>
        <taxon>Carya</taxon>
    </lineage>
</organism>
<dbReference type="InterPro" id="IPR010237">
    <property type="entry name" value="Pyr-5-nucltdase"/>
</dbReference>
<comment type="caution">
    <text evidence="1">The sequence shown here is derived from an EMBL/GenBank/DDBJ whole genome shotgun (WGS) entry which is preliminary data.</text>
</comment>
<dbReference type="NCBIfam" id="TIGR01993">
    <property type="entry name" value="Pyr-5-nucltdase"/>
    <property type="match status" value="1"/>
</dbReference>
<dbReference type="PANTHER" id="PTHR12725:SF111">
    <property type="entry name" value="PUTATIVE-RELATED"/>
    <property type="match status" value="1"/>
</dbReference>
<dbReference type="SFLD" id="SFLDG01132">
    <property type="entry name" value="C1.5.3:_5'-Nucleotidase_Like"/>
    <property type="match status" value="1"/>
</dbReference>
<name>A0A922AHH6_CARIL</name>
<dbReference type="EMBL" id="CM031837">
    <property type="protein sequence ID" value="KAG6681397.1"/>
    <property type="molecule type" value="Genomic_DNA"/>
</dbReference>
<dbReference type="Pfam" id="PF00702">
    <property type="entry name" value="Hydrolase"/>
    <property type="match status" value="1"/>
</dbReference>
<dbReference type="Proteomes" id="UP000811246">
    <property type="component" value="Chromosome 13"/>
</dbReference>
<dbReference type="AlphaFoldDB" id="A0A922AHH6"/>
<dbReference type="InterPro" id="IPR006439">
    <property type="entry name" value="HAD-SF_hydro_IA"/>
</dbReference>
<protein>
    <submittedName>
        <fullName evidence="1">Uncharacterized protein</fullName>
    </submittedName>
</protein>
<evidence type="ECO:0000313" key="2">
    <source>
        <dbReference type="Proteomes" id="UP000811246"/>
    </source>
</evidence>
<evidence type="ECO:0000313" key="1">
    <source>
        <dbReference type="EMBL" id="KAG6681397.1"/>
    </source>
</evidence>
<sequence>MSYSKNMYEYIKVVADFPWVLSGVWETASREVRTNEEEYLTFLLVSILHKDLLDRNPISPPFFFVQSPSSLNLCISLSLSLISIGMEHKDQYQQALMAKYECLLFDLDDTLYPLSSGLSEACTKNIEDYMVQKLGVEEKQVPEMNHVLYKNYGTTLAGLKAIGYNFDYDDYHSFVHGRLPYEILKPDPVLRNLLLSLHIRKVIFSNANKAHVTKALSKLGLDDCFDVIVSFETLNPTTNEKINECHNIIDVPSDQSKNAESELPKTPIICKPLKNAFELAFNKANINPQRTLFFDDSIRNIQTGKLIGLDTVLVGASNRVDGVDYALESLHNIKEALPVLWEAIDHEESGSIVYPRNITIETRVKA</sequence>
<dbReference type="SFLD" id="SFLDS00003">
    <property type="entry name" value="Haloacid_Dehalogenase"/>
    <property type="match status" value="1"/>
</dbReference>
<reference evidence="1" key="1">
    <citation type="submission" date="2021-01" db="EMBL/GenBank/DDBJ databases">
        <authorList>
            <person name="Lovell J.T."/>
            <person name="Bentley N."/>
            <person name="Bhattarai G."/>
            <person name="Jenkins J.W."/>
            <person name="Sreedasyam A."/>
            <person name="Alarcon Y."/>
            <person name="Bock C."/>
            <person name="Boston L."/>
            <person name="Carlson J."/>
            <person name="Cervantes K."/>
            <person name="Clermont K."/>
            <person name="Krom N."/>
            <person name="Kubenka K."/>
            <person name="Mamidi S."/>
            <person name="Mattison C."/>
            <person name="Monteros M."/>
            <person name="Pisani C."/>
            <person name="Plott C."/>
            <person name="Rajasekar S."/>
            <person name="Rhein H.S."/>
            <person name="Rohla C."/>
            <person name="Song M."/>
            <person name="Hilaire R.S."/>
            <person name="Shu S."/>
            <person name="Wells L."/>
            <person name="Wang X."/>
            <person name="Webber J."/>
            <person name="Heerema R.J."/>
            <person name="Klein P."/>
            <person name="Conner P."/>
            <person name="Grauke L."/>
            <person name="Grimwood J."/>
            <person name="Schmutz J."/>
            <person name="Randall J.J."/>
        </authorList>
    </citation>
    <scope>NUCLEOTIDE SEQUENCE</scope>
    <source>
        <tissue evidence="1">Leaf</tissue>
    </source>
</reference>
<dbReference type="SFLD" id="SFLDG01129">
    <property type="entry name" value="C1.5:_HAD__Beta-PGM__Phosphata"/>
    <property type="match status" value="1"/>
</dbReference>
<proteinExistence type="predicted"/>
<dbReference type="NCBIfam" id="TIGR01509">
    <property type="entry name" value="HAD-SF-IA-v3"/>
    <property type="match status" value="1"/>
</dbReference>